<evidence type="ECO:0000313" key="3">
    <source>
        <dbReference type="EMBL" id="CAG1864608.1"/>
    </source>
</evidence>
<dbReference type="InterPro" id="IPR001179">
    <property type="entry name" value="PPIase_FKBP_dom"/>
</dbReference>
<comment type="catalytic activity">
    <reaction evidence="1">
        <text>[protein]-peptidylproline (omega=180) = [protein]-peptidylproline (omega=0)</text>
        <dbReference type="Rhea" id="RHEA:16237"/>
        <dbReference type="Rhea" id="RHEA-COMP:10747"/>
        <dbReference type="Rhea" id="RHEA-COMP:10748"/>
        <dbReference type="ChEBI" id="CHEBI:83833"/>
        <dbReference type="ChEBI" id="CHEBI:83834"/>
        <dbReference type="EC" id="5.2.1.8"/>
    </reaction>
</comment>
<dbReference type="InterPro" id="IPR046357">
    <property type="entry name" value="PPIase_dom_sf"/>
</dbReference>
<dbReference type="EC" id="5.2.1.8" evidence="1"/>
<dbReference type="GO" id="GO:0003755">
    <property type="term" value="F:peptidyl-prolyl cis-trans isomerase activity"/>
    <property type="evidence" value="ECO:0007669"/>
    <property type="project" value="UniProtKB-KW"/>
</dbReference>
<name>A0A8D7BE57_MUSAM</name>
<dbReference type="InterPro" id="IPR044239">
    <property type="entry name" value="FKBP20-2-like"/>
</dbReference>
<reference evidence="3" key="1">
    <citation type="submission" date="2021-03" db="EMBL/GenBank/DDBJ databases">
        <authorList>
            <consortium name="Genoscope - CEA"/>
            <person name="William W."/>
        </authorList>
    </citation>
    <scope>NUCLEOTIDE SEQUENCE</scope>
    <source>
        <strain evidence="3">Doubled-haploid Pahang</strain>
    </source>
</reference>
<dbReference type="PROSITE" id="PS50059">
    <property type="entry name" value="FKBP_PPIASE"/>
    <property type="match status" value="1"/>
</dbReference>
<dbReference type="AlphaFoldDB" id="A0A8D7BE57"/>
<evidence type="ECO:0000256" key="1">
    <source>
        <dbReference type="PROSITE-ProRule" id="PRU00277"/>
    </source>
</evidence>
<dbReference type="Pfam" id="PF00254">
    <property type="entry name" value="FKBP_C"/>
    <property type="match status" value="1"/>
</dbReference>
<proteinExistence type="predicted"/>
<sequence>MHLVSSSSSSSLLASSWSMLRSSSSSDGFPFSFCYLNSVSKFSAGRFPPSKAVTRASKFEANQERCCLGGDRGNAGDRGCSAENRGRRDLFLISLASSSSLVALSAASGKVKGSNPYNERRLLEQNRKIQEANSAPEDFPNFIREGFQVKVVISDGYVKCDSGLIYLDILVGKGDCPKDGQQVTFHYTGYNESGRRIDSTYLQDRPAKIRLGNKSLDIKVNAGFEEGIRDMRPGGKRRLIIPPELGPPVGPSTFFSAKQFEVFDVELLDVKDCQRRTIGFYSDVVCN</sequence>
<protein>
    <recommendedName>
        <fullName evidence="1">peptidylprolyl isomerase</fullName>
        <ecNumber evidence="1">5.2.1.8</ecNumber>
    </recommendedName>
</protein>
<feature type="domain" description="PPIase FKBP-type" evidence="2">
    <location>
        <begin position="180"/>
        <end position="271"/>
    </location>
</feature>
<dbReference type="EMBL" id="HG996475">
    <property type="protein sequence ID" value="CAG1864608.1"/>
    <property type="molecule type" value="Genomic_DNA"/>
</dbReference>
<keyword evidence="1" id="KW-0697">Rotamase</keyword>
<evidence type="ECO:0000259" key="2">
    <source>
        <dbReference type="PROSITE" id="PS50059"/>
    </source>
</evidence>
<keyword evidence="1" id="KW-0413">Isomerase</keyword>
<gene>
    <name evidence="3" type="ORF">GSMUA_10200.1</name>
</gene>
<organism evidence="3">
    <name type="scientific">Musa acuminata subsp. malaccensis</name>
    <name type="common">Wild banana</name>
    <name type="synonym">Musa malaccensis</name>
    <dbReference type="NCBI Taxonomy" id="214687"/>
    <lineage>
        <taxon>Eukaryota</taxon>
        <taxon>Viridiplantae</taxon>
        <taxon>Streptophyta</taxon>
        <taxon>Embryophyta</taxon>
        <taxon>Tracheophyta</taxon>
        <taxon>Spermatophyta</taxon>
        <taxon>Magnoliopsida</taxon>
        <taxon>Liliopsida</taxon>
        <taxon>Zingiberales</taxon>
        <taxon>Musaceae</taxon>
        <taxon>Musa</taxon>
    </lineage>
</organism>
<dbReference type="SUPFAM" id="SSF54534">
    <property type="entry name" value="FKBP-like"/>
    <property type="match status" value="1"/>
</dbReference>
<dbReference type="PANTHER" id="PTHR47414:SF1">
    <property type="entry name" value="PEPTIDYL-PROLYL CIS-TRANS ISOMERASE FKBP20-2, CHLOROPLASTIC"/>
    <property type="match status" value="1"/>
</dbReference>
<dbReference type="Gene3D" id="3.10.50.40">
    <property type="match status" value="1"/>
</dbReference>
<dbReference type="PANTHER" id="PTHR47414">
    <property type="entry name" value="PEPTIDYL-PROLYL CIS-TRANS ISOMERASE FKBP20-2, CHLOROPLASTIC"/>
    <property type="match status" value="1"/>
</dbReference>
<accession>A0A8D7BE57</accession>